<dbReference type="Gene3D" id="3.10.100.10">
    <property type="entry name" value="Mannose-Binding Protein A, subunit A"/>
    <property type="match status" value="1"/>
</dbReference>
<protein>
    <recommendedName>
        <fullName evidence="1">C-type lectin domain-containing protein</fullName>
    </recommendedName>
</protein>
<dbReference type="AlphaFoldDB" id="R7TX87"/>
<dbReference type="SMART" id="SM00034">
    <property type="entry name" value="CLECT"/>
    <property type="match status" value="1"/>
</dbReference>
<dbReference type="InterPro" id="IPR001304">
    <property type="entry name" value="C-type_lectin-like"/>
</dbReference>
<organism evidence="2">
    <name type="scientific">Capitella teleta</name>
    <name type="common">Polychaete worm</name>
    <dbReference type="NCBI Taxonomy" id="283909"/>
    <lineage>
        <taxon>Eukaryota</taxon>
        <taxon>Metazoa</taxon>
        <taxon>Spiralia</taxon>
        <taxon>Lophotrochozoa</taxon>
        <taxon>Annelida</taxon>
        <taxon>Polychaeta</taxon>
        <taxon>Sedentaria</taxon>
        <taxon>Scolecida</taxon>
        <taxon>Capitellidae</taxon>
        <taxon>Capitella</taxon>
    </lineage>
</organism>
<dbReference type="OrthoDB" id="6106010at2759"/>
<evidence type="ECO:0000313" key="3">
    <source>
        <dbReference type="EnsemblMetazoa" id="CapteP195373"/>
    </source>
</evidence>
<dbReference type="EMBL" id="AMQN01048931">
    <property type="status" value="NOT_ANNOTATED_CDS"/>
    <property type="molecule type" value="Genomic_DNA"/>
</dbReference>
<dbReference type="PANTHER" id="PTHR22803">
    <property type="entry name" value="MANNOSE, PHOSPHOLIPASE, LECTIN RECEPTOR RELATED"/>
    <property type="match status" value="1"/>
</dbReference>
<feature type="non-terminal residue" evidence="2">
    <location>
        <position position="1"/>
    </location>
</feature>
<reference evidence="4" key="1">
    <citation type="submission" date="2012-12" db="EMBL/GenBank/DDBJ databases">
        <authorList>
            <person name="Hellsten U."/>
            <person name="Grimwood J."/>
            <person name="Chapman J.A."/>
            <person name="Shapiro H."/>
            <person name="Aerts A."/>
            <person name="Otillar R.P."/>
            <person name="Terry A.Y."/>
            <person name="Boore J.L."/>
            <person name="Simakov O."/>
            <person name="Marletaz F."/>
            <person name="Cho S.-J."/>
            <person name="Edsinger-Gonzales E."/>
            <person name="Havlak P."/>
            <person name="Kuo D.-H."/>
            <person name="Larsson T."/>
            <person name="Lv J."/>
            <person name="Arendt D."/>
            <person name="Savage R."/>
            <person name="Osoegawa K."/>
            <person name="de Jong P."/>
            <person name="Lindberg D.R."/>
            <person name="Seaver E.C."/>
            <person name="Weisblat D.A."/>
            <person name="Putnam N.H."/>
            <person name="Grigoriev I.V."/>
            <person name="Rokhsar D.S."/>
        </authorList>
    </citation>
    <scope>NUCLEOTIDE SEQUENCE</scope>
    <source>
        <strain evidence="4">I ESC-2004</strain>
    </source>
</reference>
<dbReference type="SUPFAM" id="SSF56436">
    <property type="entry name" value="C-type lectin-like"/>
    <property type="match status" value="1"/>
</dbReference>
<dbReference type="STRING" id="283909.R7TX87"/>
<evidence type="ECO:0000313" key="2">
    <source>
        <dbReference type="EMBL" id="ELT98548.1"/>
    </source>
</evidence>
<proteinExistence type="predicted"/>
<evidence type="ECO:0000313" key="4">
    <source>
        <dbReference type="Proteomes" id="UP000014760"/>
    </source>
</evidence>
<evidence type="ECO:0000259" key="1">
    <source>
        <dbReference type="PROSITE" id="PS50041"/>
    </source>
</evidence>
<dbReference type="HOGENOM" id="CLU_049894_10_2_1"/>
<dbReference type="PROSITE" id="PS50041">
    <property type="entry name" value="C_TYPE_LECTIN_2"/>
    <property type="match status" value="1"/>
</dbReference>
<keyword evidence="4" id="KW-1185">Reference proteome</keyword>
<dbReference type="EnsemblMetazoa" id="CapteT195373">
    <property type="protein sequence ID" value="CapteP195373"/>
    <property type="gene ID" value="CapteG195373"/>
</dbReference>
<dbReference type="InterPro" id="IPR050111">
    <property type="entry name" value="C-type_lectin/snaclec_domain"/>
</dbReference>
<feature type="non-terminal residue" evidence="2">
    <location>
        <position position="145"/>
    </location>
</feature>
<dbReference type="Proteomes" id="UP000014760">
    <property type="component" value="Unassembled WGS sequence"/>
</dbReference>
<sequence>DCIDDTWIKRGRYCYKATYQPRVSFDDARAECRSLSTAGSQSDLVSLGDLGEALFVAHLILSDQTVDGSPVYGCWIGLERNQKNADWKWLDGNPSNFTNWGDPPNESAERSCAYIKVKEDLWGSTHLSNPIGWFLRGRVCKTKVM</sequence>
<name>R7TX87_CAPTE</name>
<reference evidence="2 4" key="2">
    <citation type="journal article" date="2013" name="Nature">
        <title>Insights into bilaterian evolution from three spiralian genomes.</title>
        <authorList>
            <person name="Simakov O."/>
            <person name="Marletaz F."/>
            <person name="Cho S.J."/>
            <person name="Edsinger-Gonzales E."/>
            <person name="Havlak P."/>
            <person name="Hellsten U."/>
            <person name="Kuo D.H."/>
            <person name="Larsson T."/>
            <person name="Lv J."/>
            <person name="Arendt D."/>
            <person name="Savage R."/>
            <person name="Osoegawa K."/>
            <person name="de Jong P."/>
            <person name="Grimwood J."/>
            <person name="Chapman J.A."/>
            <person name="Shapiro H."/>
            <person name="Aerts A."/>
            <person name="Otillar R.P."/>
            <person name="Terry A.Y."/>
            <person name="Boore J.L."/>
            <person name="Grigoriev I.V."/>
            <person name="Lindberg D.R."/>
            <person name="Seaver E.C."/>
            <person name="Weisblat D.A."/>
            <person name="Putnam N.H."/>
            <person name="Rokhsar D.S."/>
        </authorList>
    </citation>
    <scope>NUCLEOTIDE SEQUENCE</scope>
    <source>
        <strain evidence="2 4">I ESC-2004</strain>
    </source>
</reference>
<dbReference type="EMBL" id="KB307828">
    <property type="protein sequence ID" value="ELT98548.1"/>
    <property type="molecule type" value="Genomic_DNA"/>
</dbReference>
<accession>R7TX87</accession>
<dbReference type="InterPro" id="IPR016187">
    <property type="entry name" value="CTDL_fold"/>
</dbReference>
<gene>
    <name evidence="2" type="ORF">CAPTEDRAFT_195373</name>
</gene>
<dbReference type="Pfam" id="PF00059">
    <property type="entry name" value="Lectin_C"/>
    <property type="match status" value="1"/>
</dbReference>
<reference evidence="3" key="3">
    <citation type="submission" date="2015-06" db="UniProtKB">
        <authorList>
            <consortium name="EnsemblMetazoa"/>
        </authorList>
    </citation>
    <scope>IDENTIFICATION</scope>
</reference>
<dbReference type="InterPro" id="IPR016186">
    <property type="entry name" value="C-type_lectin-like/link_sf"/>
</dbReference>
<feature type="domain" description="C-type lectin" evidence="1">
    <location>
        <begin position="10"/>
        <end position="136"/>
    </location>
</feature>
<dbReference type="OMA" id="FITYLAM"/>